<feature type="binding site" evidence="11">
    <location>
        <position position="120"/>
    </location>
    <ligand>
        <name>FAD</name>
        <dbReference type="ChEBI" id="CHEBI:57692"/>
    </ligand>
</feature>
<evidence type="ECO:0000256" key="4">
    <source>
        <dbReference type="ARBA" id="ARBA00020461"/>
    </source>
</evidence>
<dbReference type="GO" id="GO:0030488">
    <property type="term" value="P:tRNA methylation"/>
    <property type="evidence" value="ECO:0007669"/>
    <property type="project" value="TreeGrafter"/>
</dbReference>
<dbReference type="PROSITE" id="PS01281">
    <property type="entry name" value="GIDA_2"/>
    <property type="match status" value="1"/>
</dbReference>
<dbReference type="InterPro" id="IPR049312">
    <property type="entry name" value="GIDA_C_N"/>
</dbReference>
<dbReference type="GO" id="GO:0050660">
    <property type="term" value="F:flavin adenine dinucleotide binding"/>
    <property type="evidence" value="ECO:0007669"/>
    <property type="project" value="UniProtKB-UniRule"/>
</dbReference>
<dbReference type="InterPro" id="IPR004416">
    <property type="entry name" value="MnmG"/>
</dbReference>
<dbReference type="NCBIfam" id="TIGR00136">
    <property type="entry name" value="mnmG_gidA"/>
    <property type="match status" value="1"/>
</dbReference>
<dbReference type="EMBL" id="JABUOH010000047">
    <property type="protein sequence ID" value="NWN45808.1"/>
    <property type="molecule type" value="Genomic_DNA"/>
</dbReference>
<comment type="function">
    <text evidence="2 11">NAD-binding protein involved in the addition of a carboxymethylaminomethyl (cmnm) group at the wobble position (U34) of certain tRNAs, forming tRNA-cmnm(5)s(2)U34.</text>
</comment>
<evidence type="ECO:0000256" key="6">
    <source>
        <dbReference type="ARBA" id="ARBA00022694"/>
    </source>
</evidence>
<dbReference type="Gene3D" id="1.10.150.570">
    <property type="entry name" value="GidA associated domain, C-terminal subdomain"/>
    <property type="match status" value="1"/>
</dbReference>
<feature type="binding site" evidence="11">
    <location>
        <begin position="268"/>
        <end position="282"/>
    </location>
    <ligand>
        <name>NAD(+)</name>
        <dbReference type="ChEBI" id="CHEBI:57540"/>
    </ligand>
</feature>
<proteinExistence type="inferred from homology"/>
<dbReference type="Pfam" id="PF13932">
    <property type="entry name" value="SAM_GIDA_C"/>
    <property type="match status" value="1"/>
</dbReference>
<feature type="binding site" evidence="11">
    <location>
        <position position="365"/>
    </location>
    <ligand>
        <name>FAD</name>
        <dbReference type="ChEBI" id="CHEBI:57692"/>
    </ligand>
</feature>
<keyword evidence="5 11" id="KW-0285">Flavoprotein</keyword>
<dbReference type="FunFam" id="1.10.150.570:FF:000001">
    <property type="entry name" value="tRNA uridine 5-carboxymethylaminomethyl modification enzyme MnmG"/>
    <property type="match status" value="1"/>
</dbReference>
<accession>A0A851HCU6</accession>
<evidence type="ECO:0000256" key="7">
    <source>
        <dbReference type="ARBA" id="ARBA00022827"/>
    </source>
</evidence>
<dbReference type="HAMAP" id="MF_00129">
    <property type="entry name" value="MnmG_GidA"/>
    <property type="match status" value="1"/>
</dbReference>
<dbReference type="GO" id="GO:0005829">
    <property type="term" value="C:cytosol"/>
    <property type="evidence" value="ECO:0007669"/>
    <property type="project" value="TreeGrafter"/>
</dbReference>
<evidence type="ECO:0000256" key="3">
    <source>
        <dbReference type="ARBA" id="ARBA00007653"/>
    </source>
</evidence>
<keyword evidence="14" id="KW-1185">Reference proteome</keyword>
<feature type="domain" description="tRNA uridine 5-carboxymethylaminomethyl modification enzyme C-terminal subdomain" evidence="12">
    <location>
        <begin position="538"/>
        <end position="609"/>
    </location>
</feature>
<dbReference type="InterPro" id="IPR044920">
    <property type="entry name" value="MnmG_C_subdom_sf"/>
</dbReference>
<evidence type="ECO:0000313" key="14">
    <source>
        <dbReference type="Proteomes" id="UP000568109"/>
    </source>
</evidence>
<organism evidence="13 14">
    <name type="scientific">Candidatus Phytoplasma pruni</name>
    <dbReference type="NCBI Taxonomy" id="479893"/>
    <lineage>
        <taxon>Bacteria</taxon>
        <taxon>Bacillati</taxon>
        <taxon>Mycoplasmatota</taxon>
        <taxon>Mollicutes</taxon>
        <taxon>Acholeplasmatales</taxon>
        <taxon>Acholeplasmataceae</taxon>
        <taxon>Candidatus Phytoplasma</taxon>
        <taxon>16SrIII (X-disease group)</taxon>
    </lineage>
</organism>
<evidence type="ECO:0000259" key="12">
    <source>
        <dbReference type="SMART" id="SM01228"/>
    </source>
</evidence>
<dbReference type="PROSITE" id="PS01280">
    <property type="entry name" value="GIDA_1"/>
    <property type="match status" value="1"/>
</dbReference>
<comment type="similarity">
    <text evidence="3 11">Belongs to the MnmG family.</text>
</comment>
<evidence type="ECO:0000313" key="13">
    <source>
        <dbReference type="EMBL" id="NWN45808.1"/>
    </source>
</evidence>
<dbReference type="AlphaFoldDB" id="A0A851HCU6"/>
<comment type="caution">
    <text evidence="13">The sequence shown here is derived from an EMBL/GenBank/DDBJ whole genome shotgun (WGS) entry which is preliminary data.</text>
</comment>
<keyword evidence="6 11" id="KW-0819">tRNA processing</keyword>
<dbReference type="RefSeq" id="WP_178734203.1">
    <property type="nucleotide sequence ID" value="NZ_JABUOH010000047.1"/>
</dbReference>
<protein>
    <recommendedName>
        <fullName evidence="4 11">tRNA uridine 5-carboxymethylaminomethyl modification enzyme MnmG</fullName>
    </recommendedName>
    <alternativeName>
        <fullName evidence="10 11">Glucose-inhibited division protein A</fullName>
    </alternativeName>
</protein>
<dbReference type="FunFam" id="3.50.50.60:FF:000002">
    <property type="entry name" value="tRNA uridine 5-carboxymethylaminomethyl modification enzyme MnmG"/>
    <property type="match status" value="1"/>
</dbReference>
<feature type="binding site" evidence="11">
    <location>
        <position position="175"/>
    </location>
    <ligand>
        <name>FAD</name>
        <dbReference type="ChEBI" id="CHEBI:57692"/>
    </ligand>
</feature>
<dbReference type="InterPro" id="IPR040131">
    <property type="entry name" value="MnmG_N"/>
</dbReference>
<dbReference type="Proteomes" id="UP000568109">
    <property type="component" value="Unassembled WGS sequence"/>
</dbReference>
<keyword evidence="7 11" id="KW-0274">FAD</keyword>
<dbReference type="InterPro" id="IPR026904">
    <property type="entry name" value="MnmG_C"/>
</dbReference>
<keyword evidence="11" id="KW-0963">Cytoplasm</keyword>
<evidence type="ECO:0000256" key="10">
    <source>
        <dbReference type="ARBA" id="ARBA00031800"/>
    </source>
</evidence>
<dbReference type="PANTHER" id="PTHR11806">
    <property type="entry name" value="GLUCOSE INHIBITED DIVISION PROTEIN A"/>
    <property type="match status" value="1"/>
</dbReference>
<dbReference type="SUPFAM" id="SSF51905">
    <property type="entry name" value="FAD/NAD(P)-binding domain"/>
    <property type="match status" value="1"/>
</dbReference>
<dbReference type="PANTHER" id="PTHR11806:SF0">
    <property type="entry name" value="PROTEIN MTO1 HOMOLOG, MITOCHONDRIAL"/>
    <property type="match status" value="1"/>
</dbReference>
<dbReference type="InterPro" id="IPR047001">
    <property type="entry name" value="MnmG_C_subdom"/>
</dbReference>
<dbReference type="SMART" id="SM01228">
    <property type="entry name" value="GIDA_assoc_3"/>
    <property type="match status" value="1"/>
</dbReference>
<evidence type="ECO:0000256" key="1">
    <source>
        <dbReference type="ARBA" id="ARBA00001974"/>
    </source>
</evidence>
<evidence type="ECO:0000256" key="11">
    <source>
        <dbReference type="HAMAP-Rule" id="MF_00129"/>
    </source>
</evidence>
<comment type="subcellular location">
    <subcellularLocation>
        <location evidence="11">Cytoplasm</location>
    </subcellularLocation>
</comment>
<name>A0A851HCU6_9MOLU</name>
<dbReference type="InterPro" id="IPR036188">
    <property type="entry name" value="FAD/NAD-bd_sf"/>
</dbReference>
<dbReference type="InterPro" id="IPR020595">
    <property type="entry name" value="MnmG-rel_CS"/>
</dbReference>
<dbReference type="InterPro" id="IPR002218">
    <property type="entry name" value="MnmG-rel"/>
</dbReference>
<keyword evidence="8 11" id="KW-0520">NAD</keyword>
<evidence type="ECO:0000256" key="9">
    <source>
        <dbReference type="ARBA" id="ARBA00025948"/>
    </source>
</evidence>
<dbReference type="Gene3D" id="1.10.10.1800">
    <property type="entry name" value="tRNA uridine 5-carboxymethylaminomethyl modification enzyme MnmG/GidA"/>
    <property type="match status" value="1"/>
</dbReference>
<dbReference type="Pfam" id="PF21680">
    <property type="entry name" value="GIDA_C_1st"/>
    <property type="match status" value="1"/>
</dbReference>
<dbReference type="Pfam" id="PF01134">
    <property type="entry name" value="GIDA"/>
    <property type="match status" value="1"/>
</dbReference>
<evidence type="ECO:0000256" key="2">
    <source>
        <dbReference type="ARBA" id="ARBA00003717"/>
    </source>
</evidence>
<dbReference type="GO" id="GO:0002098">
    <property type="term" value="P:tRNA wobble uridine modification"/>
    <property type="evidence" value="ECO:0007669"/>
    <property type="project" value="InterPro"/>
</dbReference>
<dbReference type="Gene3D" id="3.50.50.60">
    <property type="entry name" value="FAD/NAD(P)-binding domain"/>
    <property type="match status" value="2"/>
</dbReference>
<sequence>MNYEAIVIGGGHAGVEAALALSKKHKTLLITGNLEQIAALPCNPSIGGPAKGVVVREIEALGGIMGKAADLSQIQMKMLNTSKGPAVRSLRAQIDKVKYPKVVIQMLKEADNLTLLEGLVEELIIEKQQVKGVKLQDGTLIYSEVVVMTTGTYLSSKVLMGKSKTNSGPNNEPTTYGISKQLKEHGFEVIRLKTGTPPRIQKDSIDYTKAKMQFGDGILQTFSSPSVIDDLGVQEPCYLLHTNEETHELIEQNLYESAMYDGQIEGTGPRYCPSIEDKVVRFCDKKQHQIFIEPESLESDEMYLQGLSTSMPKEIQHKILKTIPALENAKIVRYAYAIEYDAFNPNQLKHTLETKKINNLFFAGQINGTSGYEEAACQGLIAGINASLKLQDKDGLVLNRNEAYIGVLIDDLINKGTKEPYRLLTSRAEFRLLLRHDNADLRLTHYGYELGLVDEKTYKNVETKRLEVNMLKEKLQATFFEVNEKNLNYLKEHNSSLIAEKTSLYKLLKRTELNTNILKFVFDQQYTPEVLEQVEIQVKYENYILKAEKEAQKLLQLENKTIPIDIDYSVIHNLSKEAKEKLTTIKPYNLGQASRILGVNPVDISILLVFLQRTQNFDESNIKRNI</sequence>
<comment type="subunit">
    <text evidence="9 11">Homodimer. Heterotetramer of two MnmE and two MnmG subunits.</text>
</comment>
<reference evidence="13 14" key="1">
    <citation type="submission" date="2020-06" db="EMBL/GenBank/DDBJ databases">
        <title>Draft genome sequence of Candidatus Phytoplasma pruni (X-disease group, subgroup 16SrIII-B) strain ChTDIII from Argentina.</title>
        <authorList>
            <person name="Fernandez F.D."/>
            <person name="Zuebert C."/>
            <person name="Huettel B."/>
            <person name="Kube M."/>
            <person name="Conci L.R."/>
        </authorList>
    </citation>
    <scope>NUCLEOTIDE SEQUENCE [LARGE SCALE GENOMIC DNA]</scope>
    <source>
        <strain evidence="13 14">ChTDIII</strain>
    </source>
</reference>
<gene>
    <name evidence="11 13" type="primary">mnmG</name>
    <name evidence="11" type="synonym">gidA</name>
    <name evidence="13" type="ORF">HR065_01800</name>
</gene>
<evidence type="ECO:0000256" key="5">
    <source>
        <dbReference type="ARBA" id="ARBA00022630"/>
    </source>
</evidence>
<comment type="cofactor">
    <cofactor evidence="1 11">
        <name>FAD</name>
        <dbReference type="ChEBI" id="CHEBI:57692"/>
    </cofactor>
</comment>
<evidence type="ECO:0000256" key="8">
    <source>
        <dbReference type="ARBA" id="ARBA00023027"/>
    </source>
</evidence>
<feature type="binding site" evidence="11">
    <location>
        <begin position="9"/>
        <end position="14"/>
    </location>
    <ligand>
        <name>FAD</name>
        <dbReference type="ChEBI" id="CHEBI:57692"/>
    </ligand>
</feature>